<comment type="caution">
    <text evidence="1">The sequence shown here is derived from an EMBL/GenBank/DDBJ whole genome shotgun (WGS) entry which is preliminary data.</text>
</comment>
<dbReference type="Proteomes" id="UP000287651">
    <property type="component" value="Unassembled WGS sequence"/>
</dbReference>
<name>A0A426XW81_ENSVE</name>
<evidence type="ECO:0000313" key="2">
    <source>
        <dbReference type="Proteomes" id="UP000287651"/>
    </source>
</evidence>
<evidence type="ECO:0000313" key="1">
    <source>
        <dbReference type="EMBL" id="RRT43797.1"/>
    </source>
</evidence>
<sequence>MEVAMSLGKLLPRTHSLNSSSNISAYDLNLLLNACRVIPKALVPHEAKFNTVFSFDVAAIHSFAQGSCSKKELGDCPSRLFQSTKLALIILSRKIFSST</sequence>
<organism evidence="1 2">
    <name type="scientific">Ensete ventricosum</name>
    <name type="common">Abyssinian banana</name>
    <name type="synonym">Musa ensete</name>
    <dbReference type="NCBI Taxonomy" id="4639"/>
    <lineage>
        <taxon>Eukaryota</taxon>
        <taxon>Viridiplantae</taxon>
        <taxon>Streptophyta</taxon>
        <taxon>Embryophyta</taxon>
        <taxon>Tracheophyta</taxon>
        <taxon>Spermatophyta</taxon>
        <taxon>Magnoliopsida</taxon>
        <taxon>Liliopsida</taxon>
        <taxon>Zingiberales</taxon>
        <taxon>Musaceae</taxon>
        <taxon>Ensete</taxon>
    </lineage>
</organism>
<dbReference type="EMBL" id="AMZH03016902">
    <property type="protein sequence ID" value="RRT43797.1"/>
    <property type="molecule type" value="Genomic_DNA"/>
</dbReference>
<dbReference type="AlphaFoldDB" id="A0A426XW81"/>
<reference evidence="1 2" key="1">
    <citation type="journal article" date="2014" name="Agronomy (Basel)">
        <title>A Draft Genome Sequence for Ensete ventricosum, the Drought-Tolerant Tree Against Hunger.</title>
        <authorList>
            <person name="Harrison J."/>
            <person name="Moore K.A."/>
            <person name="Paszkiewicz K."/>
            <person name="Jones T."/>
            <person name="Grant M."/>
            <person name="Ambacheew D."/>
            <person name="Muzemil S."/>
            <person name="Studholme D.J."/>
        </authorList>
    </citation>
    <scope>NUCLEOTIDE SEQUENCE [LARGE SCALE GENOMIC DNA]</scope>
</reference>
<proteinExistence type="predicted"/>
<gene>
    <name evidence="1" type="ORF">B296_00056167</name>
</gene>
<accession>A0A426XW81</accession>
<protein>
    <submittedName>
        <fullName evidence="1">Uncharacterized protein</fullName>
    </submittedName>
</protein>